<feature type="domain" description="Myb-like" evidence="1">
    <location>
        <begin position="34"/>
        <end position="74"/>
    </location>
</feature>
<protein>
    <recommendedName>
        <fullName evidence="5">Myb-like domain-containing protein</fullName>
    </recommendedName>
</protein>
<sequence length="136" mass="15622">MLDIFGPNKKTKKKRRGAVLVEEQPRDVKKLKVAKKLHPTTWTEEEDAVLLDGVEKHGLDWNKIKAESGNRLDKRKAYALGDHLNDRHPDKLRELKGTKMWAEECCLRWTEVGLVNGRQAHSNNFCTFIIVTSSES</sequence>
<dbReference type="SUPFAM" id="SSF46689">
    <property type="entry name" value="Homeodomain-like"/>
    <property type="match status" value="1"/>
</dbReference>
<evidence type="ECO:0000313" key="3">
    <source>
        <dbReference type="EMBL" id="GMH75058.1"/>
    </source>
</evidence>
<dbReference type="SMART" id="SM00717">
    <property type="entry name" value="SANT"/>
    <property type="match status" value="1"/>
</dbReference>
<keyword evidence="4" id="KW-1185">Reference proteome</keyword>
<dbReference type="InterPro" id="IPR001005">
    <property type="entry name" value="SANT/Myb"/>
</dbReference>
<comment type="caution">
    <text evidence="3">The sequence shown here is derived from an EMBL/GenBank/DDBJ whole genome shotgun (WGS) entry which is preliminary data.</text>
</comment>
<dbReference type="EMBL" id="BRXW01000707">
    <property type="protein sequence ID" value="GMH75058.1"/>
    <property type="molecule type" value="Genomic_DNA"/>
</dbReference>
<reference evidence="4" key="1">
    <citation type="journal article" date="2023" name="Commun. Biol.">
        <title>Genome analysis of Parmales, the sister group of diatoms, reveals the evolutionary specialization of diatoms from phago-mixotrophs to photoautotrophs.</title>
        <authorList>
            <person name="Ban H."/>
            <person name="Sato S."/>
            <person name="Yoshikawa S."/>
            <person name="Yamada K."/>
            <person name="Nakamura Y."/>
            <person name="Ichinomiya M."/>
            <person name="Sato N."/>
            <person name="Blanc-Mathieu R."/>
            <person name="Endo H."/>
            <person name="Kuwata A."/>
            <person name="Ogata H."/>
        </authorList>
    </citation>
    <scope>NUCLEOTIDE SEQUENCE [LARGE SCALE GENOMIC DNA]</scope>
    <source>
        <strain evidence="4">NIES 3700</strain>
    </source>
</reference>
<dbReference type="InterPro" id="IPR017930">
    <property type="entry name" value="Myb_dom"/>
</dbReference>
<evidence type="ECO:0000259" key="2">
    <source>
        <dbReference type="PROSITE" id="PS51294"/>
    </source>
</evidence>
<proteinExistence type="predicted"/>
<dbReference type="InterPro" id="IPR009057">
    <property type="entry name" value="Homeodomain-like_sf"/>
</dbReference>
<name>A0A9W7EFV6_9STRA</name>
<accession>A0A9W7EFV6</accession>
<dbReference type="Proteomes" id="UP001165122">
    <property type="component" value="Unassembled WGS sequence"/>
</dbReference>
<dbReference type="CDD" id="cd00167">
    <property type="entry name" value="SANT"/>
    <property type="match status" value="1"/>
</dbReference>
<organism evidence="3 4">
    <name type="scientific">Triparma laevis f. longispina</name>
    <dbReference type="NCBI Taxonomy" id="1714387"/>
    <lineage>
        <taxon>Eukaryota</taxon>
        <taxon>Sar</taxon>
        <taxon>Stramenopiles</taxon>
        <taxon>Ochrophyta</taxon>
        <taxon>Bolidophyceae</taxon>
        <taxon>Parmales</taxon>
        <taxon>Triparmaceae</taxon>
        <taxon>Triparma</taxon>
    </lineage>
</organism>
<dbReference type="Gene3D" id="1.10.10.60">
    <property type="entry name" value="Homeodomain-like"/>
    <property type="match status" value="1"/>
</dbReference>
<dbReference type="OrthoDB" id="608866at2759"/>
<evidence type="ECO:0000313" key="4">
    <source>
        <dbReference type="Proteomes" id="UP001165122"/>
    </source>
</evidence>
<gene>
    <name evidence="3" type="ORF">TrLO_g8802</name>
</gene>
<evidence type="ECO:0008006" key="5">
    <source>
        <dbReference type="Google" id="ProtNLM"/>
    </source>
</evidence>
<evidence type="ECO:0000259" key="1">
    <source>
        <dbReference type="PROSITE" id="PS50090"/>
    </source>
</evidence>
<dbReference type="PROSITE" id="PS51294">
    <property type="entry name" value="HTH_MYB"/>
    <property type="match status" value="1"/>
</dbReference>
<dbReference type="AlphaFoldDB" id="A0A9W7EFV6"/>
<dbReference type="Pfam" id="PF00249">
    <property type="entry name" value="Myb_DNA-binding"/>
    <property type="match status" value="1"/>
</dbReference>
<dbReference type="PROSITE" id="PS50090">
    <property type="entry name" value="MYB_LIKE"/>
    <property type="match status" value="1"/>
</dbReference>
<feature type="domain" description="HTH myb-type" evidence="2">
    <location>
        <begin position="34"/>
        <end position="92"/>
    </location>
</feature>